<feature type="domain" description="DUF4145" evidence="1">
    <location>
        <begin position="51"/>
        <end position="134"/>
    </location>
</feature>
<accession>N1VYT4</accession>
<comment type="caution">
    <text evidence="2">The sequence shown here is derived from an EMBL/GenBank/DDBJ whole genome shotgun (WGS) entry which is preliminary data.</text>
</comment>
<dbReference type="InterPro" id="IPR025285">
    <property type="entry name" value="DUF4145"/>
</dbReference>
<dbReference type="AlphaFoldDB" id="N1VYT4"/>
<organism evidence="2 3">
    <name type="scientific">Leptospira terpstrae serovar Hualin str. LT 11-33 = ATCC 700639</name>
    <dbReference type="NCBI Taxonomy" id="1257025"/>
    <lineage>
        <taxon>Bacteria</taxon>
        <taxon>Pseudomonadati</taxon>
        <taxon>Spirochaetota</taxon>
        <taxon>Spirochaetia</taxon>
        <taxon>Leptospirales</taxon>
        <taxon>Leptospiraceae</taxon>
        <taxon>Leptospira</taxon>
    </lineage>
</organism>
<protein>
    <submittedName>
        <fullName evidence="2">PF13643 domain protein</fullName>
    </submittedName>
</protein>
<dbReference type="Pfam" id="PF13643">
    <property type="entry name" value="DUF4145"/>
    <property type="match status" value="1"/>
</dbReference>
<evidence type="ECO:0000259" key="1">
    <source>
        <dbReference type="Pfam" id="PF13643"/>
    </source>
</evidence>
<gene>
    <name evidence="2" type="ORF">LEP1GSC203_0370</name>
</gene>
<proteinExistence type="predicted"/>
<evidence type="ECO:0000313" key="2">
    <source>
        <dbReference type="EMBL" id="EMY60586.1"/>
    </source>
</evidence>
<reference evidence="2" key="1">
    <citation type="submission" date="2013-03" db="EMBL/GenBank/DDBJ databases">
        <authorList>
            <person name="Harkins D.M."/>
            <person name="Durkin A.S."/>
            <person name="Brinkac L.M."/>
            <person name="Haft D.H."/>
            <person name="Selengut J.D."/>
            <person name="Sanka R."/>
            <person name="DePew J."/>
            <person name="Purushe J."/>
            <person name="Hartskeerl R.A."/>
            <person name="Ahmed A."/>
            <person name="van der Linden H."/>
            <person name="Goris M.G.A."/>
            <person name="Vinetz J.M."/>
            <person name="Sutton G.G."/>
            <person name="Nierman W.C."/>
            <person name="Fouts D.E."/>
        </authorList>
    </citation>
    <scope>NUCLEOTIDE SEQUENCE [LARGE SCALE GENOMIC DNA]</scope>
    <source>
        <strain evidence="2">LT 11-33</strain>
    </source>
</reference>
<dbReference type="Proteomes" id="UP000012371">
    <property type="component" value="Unassembled WGS sequence"/>
</dbReference>
<evidence type="ECO:0000313" key="3">
    <source>
        <dbReference type="Proteomes" id="UP000012371"/>
    </source>
</evidence>
<sequence>MHPEKNIIKASTCDHCGNHALWIQGQNYYPGTGNSLPANPDMPEPVLKLYNEASSISLKSPRGSAALLRLAIQILCKELGEEGKNINTDIGNLVKKGLPELVQQSLDIVRVIGNDAVHPGQIDTDEIDTVSNLFELVNVIVEYMISLPKRIGGIYSNLPNEKIKGIEDRDKK</sequence>
<name>N1VYT4_9LEPT</name>
<keyword evidence="3" id="KW-1185">Reference proteome</keyword>
<dbReference type="EMBL" id="AOGW02000014">
    <property type="protein sequence ID" value="EMY60586.1"/>
    <property type="molecule type" value="Genomic_DNA"/>
</dbReference>